<proteinExistence type="predicted"/>
<evidence type="ECO:0000313" key="3">
    <source>
        <dbReference type="Proteomes" id="UP000248423"/>
    </source>
</evidence>
<evidence type="ECO:0008006" key="4">
    <source>
        <dbReference type="Google" id="ProtNLM"/>
    </source>
</evidence>
<gene>
    <name evidence="2" type="ORF">BO78DRAFT_210119</name>
</gene>
<dbReference type="VEuPathDB" id="FungiDB:BO78DRAFT_210119"/>
<keyword evidence="1" id="KW-0472">Membrane</keyword>
<keyword evidence="1" id="KW-1133">Transmembrane helix</keyword>
<feature type="transmembrane region" description="Helical" evidence="1">
    <location>
        <begin position="32"/>
        <end position="52"/>
    </location>
</feature>
<feature type="transmembrane region" description="Helical" evidence="1">
    <location>
        <begin position="73"/>
        <end position="92"/>
    </location>
</feature>
<sequence length="107" mass="11837">MVLNGRAIPADWGWAVNQHSGSRVWVEMPVDSLAIVGVGISLSCFSCLLPFLACREVGKYACLCMGAVWELNATSECDLFAFFFLVISLWWWNEALSTVGMDGGRWV</sequence>
<name>A0A319DYM9_ASPSB</name>
<protein>
    <recommendedName>
        <fullName evidence="4">Transmembrane protein</fullName>
    </recommendedName>
</protein>
<organism evidence="2 3">
    <name type="scientific">Aspergillus sclerotiicarbonarius (strain CBS 121057 / IBT 28362)</name>
    <dbReference type="NCBI Taxonomy" id="1448318"/>
    <lineage>
        <taxon>Eukaryota</taxon>
        <taxon>Fungi</taxon>
        <taxon>Dikarya</taxon>
        <taxon>Ascomycota</taxon>
        <taxon>Pezizomycotina</taxon>
        <taxon>Eurotiomycetes</taxon>
        <taxon>Eurotiomycetidae</taxon>
        <taxon>Eurotiales</taxon>
        <taxon>Aspergillaceae</taxon>
        <taxon>Aspergillus</taxon>
        <taxon>Aspergillus subgen. Circumdati</taxon>
    </lineage>
</organism>
<keyword evidence="3" id="KW-1185">Reference proteome</keyword>
<reference evidence="2 3" key="1">
    <citation type="submission" date="2018-02" db="EMBL/GenBank/DDBJ databases">
        <title>The genomes of Aspergillus section Nigri reveals drivers in fungal speciation.</title>
        <authorList>
            <consortium name="DOE Joint Genome Institute"/>
            <person name="Vesth T.C."/>
            <person name="Nybo J."/>
            <person name="Theobald S."/>
            <person name="Brandl J."/>
            <person name="Frisvad J.C."/>
            <person name="Nielsen K.F."/>
            <person name="Lyhne E.K."/>
            <person name="Kogle M.E."/>
            <person name="Kuo A."/>
            <person name="Riley R."/>
            <person name="Clum A."/>
            <person name="Nolan M."/>
            <person name="Lipzen A."/>
            <person name="Salamov A."/>
            <person name="Henrissat B."/>
            <person name="Wiebenga A."/>
            <person name="De vries R.P."/>
            <person name="Grigoriev I.V."/>
            <person name="Mortensen U.H."/>
            <person name="Andersen M.R."/>
            <person name="Baker S.E."/>
        </authorList>
    </citation>
    <scope>NUCLEOTIDE SEQUENCE [LARGE SCALE GENOMIC DNA]</scope>
    <source>
        <strain evidence="2 3">CBS 121057</strain>
    </source>
</reference>
<evidence type="ECO:0000256" key="1">
    <source>
        <dbReference type="SAM" id="Phobius"/>
    </source>
</evidence>
<dbReference type="EMBL" id="KZ826387">
    <property type="protein sequence ID" value="PYI02896.1"/>
    <property type="molecule type" value="Genomic_DNA"/>
</dbReference>
<dbReference type="Proteomes" id="UP000248423">
    <property type="component" value="Unassembled WGS sequence"/>
</dbReference>
<evidence type="ECO:0000313" key="2">
    <source>
        <dbReference type="EMBL" id="PYI02896.1"/>
    </source>
</evidence>
<accession>A0A319DYM9</accession>
<keyword evidence="1" id="KW-0812">Transmembrane</keyword>
<dbReference type="AlphaFoldDB" id="A0A319DYM9"/>